<evidence type="ECO:0000256" key="6">
    <source>
        <dbReference type="ARBA" id="ARBA00022475"/>
    </source>
</evidence>
<name>A0A2N9K9G3_9LACO</name>
<keyword evidence="17" id="KW-1185">Reference proteome</keyword>
<evidence type="ECO:0000256" key="9">
    <source>
        <dbReference type="ARBA" id="ARBA00023136"/>
    </source>
</evidence>
<dbReference type="PANTHER" id="PTHR30570:SF4">
    <property type="entry name" value="PHOSPHATE-BINDING PROTEIN PSTS 1"/>
    <property type="match status" value="1"/>
</dbReference>
<evidence type="ECO:0000256" key="5">
    <source>
        <dbReference type="ARBA" id="ARBA00022448"/>
    </source>
</evidence>
<dbReference type="RefSeq" id="WP_072613266.1">
    <property type="nucleotide sequence ID" value="NZ_AP017935.1"/>
</dbReference>
<evidence type="ECO:0000313" key="15">
    <source>
        <dbReference type="EMBL" id="SPE07224.1"/>
    </source>
</evidence>
<dbReference type="CDD" id="cd13653">
    <property type="entry name" value="PBP2_phosphate_like_1"/>
    <property type="match status" value="1"/>
</dbReference>
<gene>
    <name evidence="15" type="primary">pstS1_1</name>
    <name evidence="14" type="ORF">LES8486_00940</name>
    <name evidence="15" type="ORF">LES9216_01087</name>
</gene>
<reference evidence="15 16" key="1">
    <citation type="submission" date="2018-02" db="EMBL/GenBank/DDBJ databases">
        <authorList>
            <person name="Cohen D.B."/>
            <person name="Kent A.D."/>
        </authorList>
    </citation>
    <scope>NUCLEOTIDE SEQUENCE [LARGE SCALE GENOMIC DNA]</scope>
    <source>
        <strain evidence="15 16">CECT 9216</strain>
    </source>
</reference>
<reference evidence="14 17" key="2">
    <citation type="submission" date="2018-02" db="EMBL/GenBank/DDBJ databases">
        <authorList>
            <person name="Rodrigo-Torres L."/>
            <person name="Arahal R. D."/>
            <person name="Lucena T."/>
        </authorList>
    </citation>
    <scope>NUCLEOTIDE SEQUENCE [LARGE SCALE GENOMIC DNA]</scope>
    <source>
        <strain evidence="14 17">CECT 8486</strain>
    </source>
</reference>
<dbReference type="Proteomes" id="UP000237923">
    <property type="component" value="Unassembled WGS sequence"/>
</dbReference>
<keyword evidence="6 12" id="KW-1003">Cell membrane</keyword>
<dbReference type="KEGG" id="lsu:A6B45_02855"/>
<comment type="function">
    <text evidence="1">Part of the ABC transporter complex PstSACB involved in phosphate import.</text>
</comment>
<dbReference type="AlphaFoldDB" id="A0A2N9K9G3"/>
<feature type="domain" description="PBP" evidence="13">
    <location>
        <begin position="35"/>
        <end position="262"/>
    </location>
</feature>
<evidence type="ECO:0000313" key="16">
    <source>
        <dbReference type="Proteomes" id="UP000237923"/>
    </source>
</evidence>
<keyword evidence="11 12" id="KW-0449">Lipoprotein</keyword>
<evidence type="ECO:0000313" key="17">
    <source>
        <dbReference type="Proteomes" id="UP000239237"/>
    </source>
</evidence>
<evidence type="ECO:0000259" key="13">
    <source>
        <dbReference type="Pfam" id="PF12849"/>
    </source>
</evidence>
<evidence type="ECO:0000256" key="8">
    <source>
        <dbReference type="ARBA" id="ARBA00022729"/>
    </source>
</evidence>
<dbReference type="InterPro" id="IPR011862">
    <property type="entry name" value="Phos-bd"/>
</dbReference>
<evidence type="ECO:0000256" key="2">
    <source>
        <dbReference type="ARBA" id="ARBA00004193"/>
    </source>
</evidence>
<dbReference type="PANTHER" id="PTHR30570">
    <property type="entry name" value="PERIPLASMIC PHOSPHATE BINDING COMPONENT OF PHOSPHATE ABC TRANSPORTER"/>
    <property type="match status" value="1"/>
</dbReference>
<sequence>MSKSYRGPIVLTIVAVAVAAALGTAYAMRDKSASNTSITAVGSTALQPLVEAAGEEYAKDNLGTFINVQGGGTGTGLSQVSQGAVDIGNSDVFAEEKEGIDAKKLTDHQVAVVGIAPLLNKNNGVKNLTTKQLTAVFTGKVTNWKEVGGNNQKIVIINRAAGSGTRATFEKWGLKGAQSIEAQEQDSSGMVRSIVATTPGAISYAAFGYVDDTVVAASVDGVKPTKQNVVSGKYAIWSYEHVYTKGKPTKPVAKFLKYLTSKKIQSTLVPKLGYISIHDMKISRDVNGHLTKK</sequence>
<dbReference type="GO" id="GO:0042301">
    <property type="term" value="F:phosphate ion binding"/>
    <property type="evidence" value="ECO:0007669"/>
    <property type="project" value="UniProtKB-UniRule"/>
</dbReference>
<comment type="similarity">
    <text evidence="3 12">Belongs to the PstS family.</text>
</comment>
<comment type="function">
    <text evidence="12">Involved in the system for phosphate transport across the cytoplasmic membrane.</text>
</comment>
<keyword evidence="7 12" id="KW-0592">Phosphate transport</keyword>
<dbReference type="GO" id="GO:0006817">
    <property type="term" value="P:phosphate ion transport"/>
    <property type="evidence" value="ECO:0007669"/>
    <property type="project" value="UniProtKB-UniRule"/>
</dbReference>
<comment type="subcellular location">
    <subcellularLocation>
        <location evidence="2 12">Cell membrane</location>
        <topology evidence="2 12">Lipid-anchor</topology>
    </subcellularLocation>
</comment>
<evidence type="ECO:0000313" key="14">
    <source>
        <dbReference type="EMBL" id="SPD91945.1"/>
    </source>
</evidence>
<evidence type="ECO:0000256" key="10">
    <source>
        <dbReference type="ARBA" id="ARBA00023139"/>
    </source>
</evidence>
<dbReference type="GeneID" id="99673714"/>
<dbReference type="SUPFAM" id="SSF53850">
    <property type="entry name" value="Periplasmic binding protein-like II"/>
    <property type="match status" value="1"/>
</dbReference>
<dbReference type="Proteomes" id="UP000239237">
    <property type="component" value="Unassembled WGS sequence"/>
</dbReference>
<dbReference type="NCBIfam" id="TIGR02136">
    <property type="entry name" value="ptsS_2"/>
    <property type="match status" value="1"/>
</dbReference>
<dbReference type="EMBL" id="OKQR01000001">
    <property type="protein sequence ID" value="SPD91945.1"/>
    <property type="molecule type" value="Genomic_DNA"/>
</dbReference>
<dbReference type="Gene3D" id="3.40.190.10">
    <property type="entry name" value="Periplasmic binding protein-like II"/>
    <property type="match status" value="2"/>
</dbReference>
<dbReference type="InterPro" id="IPR024370">
    <property type="entry name" value="PBP_domain"/>
</dbReference>
<protein>
    <recommendedName>
        <fullName evidence="12">Phosphate-binding protein</fullName>
    </recommendedName>
</protein>
<evidence type="ECO:0000256" key="1">
    <source>
        <dbReference type="ARBA" id="ARBA00002841"/>
    </source>
</evidence>
<evidence type="ECO:0000256" key="4">
    <source>
        <dbReference type="ARBA" id="ARBA00011529"/>
    </source>
</evidence>
<evidence type="ECO:0000256" key="7">
    <source>
        <dbReference type="ARBA" id="ARBA00022592"/>
    </source>
</evidence>
<keyword evidence="8" id="KW-0732">Signal</keyword>
<accession>A0A2N9K9G3</accession>
<keyword evidence="5 12" id="KW-0813">Transport</keyword>
<dbReference type="GO" id="GO:0005886">
    <property type="term" value="C:plasma membrane"/>
    <property type="evidence" value="ECO:0007669"/>
    <property type="project" value="UniProtKB-SubCell"/>
</dbReference>
<proteinExistence type="inferred from homology"/>
<organism evidence="15 16">
    <name type="scientific">Leuconostoc suionicum</name>
    <dbReference type="NCBI Taxonomy" id="1511761"/>
    <lineage>
        <taxon>Bacteria</taxon>
        <taxon>Bacillati</taxon>
        <taxon>Bacillota</taxon>
        <taxon>Bacilli</taxon>
        <taxon>Lactobacillales</taxon>
        <taxon>Lactobacillaceae</taxon>
        <taxon>Leuconostoc</taxon>
    </lineage>
</organism>
<evidence type="ECO:0000256" key="12">
    <source>
        <dbReference type="RuleBase" id="RU367119"/>
    </source>
</evidence>
<keyword evidence="10 12" id="KW-0564">Palmitate</keyword>
<dbReference type="EMBL" id="OKQU01000001">
    <property type="protein sequence ID" value="SPE07224.1"/>
    <property type="molecule type" value="Genomic_DNA"/>
</dbReference>
<keyword evidence="9" id="KW-0472">Membrane</keyword>
<dbReference type="Pfam" id="PF12849">
    <property type="entry name" value="PBP_like_2"/>
    <property type="match status" value="1"/>
</dbReference>
<comment type="subunit">
    <text evidence="4 12">The complex is composed of two ATP-binding proteins (PstB), two transmembrane proteins (PstC and PstA) and a solute-binding protein (PstS).</text>
</comment>
<evidence type="ECO:0000256" key="11">
    <source>
        <dbReference type="ARBA" id="ARBA00023288"/>
    </source>
</evidence>
<dbReference type="InterPro" id="IPR050811">
    <property type="entry name" value="Phosphate_ABC_transporter"/>
</dbReference>
<evidence type="ECO:0000256" key="3">
    <source>
        <dbReference type="ARBA" id="ARBA00008725"/>
    </source>
</evidence>